<keyword evidence="2" id="KW-1185">Reference proteome</keyword>
<name>A0ABS5PIX4_9FLAO</name>
<protein>
    <submittedName>
        <fullName evidence="1">Uncharacterized protein</fullName>
    </submittedName>
</protein>
<evidence type="ECO:0000313" key="2">
    <source>
        <dbReference type="Proteomes" id="UP000722625"/>
    </source>
</evidence>
<organism evidence="1 2">
    <name type="scientific">Flavobacterium psychroterrae</name>
    <dbReference type="NCBI Taxonomy" id="2133767"/>
    <lineage>
        <taxon>Bacteria</taxon>
        <taxon>Pseudomonadati</taxon>
        <taxon>Bacteroidota</taxon>
        <taxon>Flavobacteriia</taxon>
        <taxon>Flavobacteriales</taxon>
        <taxon>Flavobacteriaceae</taxon>
        <taxon>Flavobacterium</taxon>
    </lineage>
</organism>
<sequence length="110" mass="12954">MKVNLKMSAQQLNALVFHFPKPPFTPEKRREVRVARSVLEKVSLKMQKKQLETKQAPTLFSKPKKISFSLEYFEAHYLEKFIEVVEGFPMNDYDRNVLRLVKSNLNQQLA</sequence>
<evidence type="ECO:0000313" key="1">
    <source>
        <dbReference type="EMBL" id="MBS7234258.1"/>
    </source>
</evidence>
<gene>
    <name evidence="1" type="ORF">KHA90_25005</name>
</gene>
<dbReference type="RefSeq" id="WP_213308242.1">
    <property type="nucleotide sequence ID" value="NZ_JAGYVZ010000067.1"/>
</dbReference>
<reference evidence="1 2" key="1">
    <citation type="journal article" date="2018" name="Int. J. Syst. Evol. Microbiol.">
        <title>Flavobacterium chryseum sp. nov. and Flavobacterium psychroterrae sp. nov., novel environmental bacteria isolated from Antarctica.</title>
        <authorList>
            <person name="Kralova S."/>
            <person name="Svec P."/>
            <person name="Busse H.J."/>
            <person name="Stankova E."/>
            <person name="Vaczi P."/>
            <person name="Sedlacek I."/>
        </authorList>
    </citation>
    <scope>NUCLEOTIDE SEQUENCE [LARGE SCALE GENOMIC DNA]</scope>
    <source>
        <strain evidence="1 2">CCM 8827</strain>
    </source>
</reference>
<comment type="caution">
    <text evidence="1">The sequence shown here is derived from an EMBL/GenBank/DDBJ whole genome shotgun (WGS) entry which is preliminary data.</text>
</comment>
<accession>A0ABS5PIX4</accession>
<proteinExistence type="predicted"/>
<dbReference type="EMBL" id="JAGYVZ010000067">
    <property type="protein sequence ID" value="MBS7234258.1"/>
    <property type="molecule type" value="Genomic_DNA"/>
</dbReference>
<dbReference type="Proteomes" id="UP000722625">
    <property type="component" value="Unassembled WGS sequence"/>
</dbReference>